<dbReference type="EMBL" id="BMJE01000001">
    <property type="protein sequence ID" value="GGB66849.1"/>
    <property type="molecule type" value="Genomic_DNA"/>
</dbReference>
<evidence type="ECO:0000256" key="6">
    <source>
        <dbReference type="ARBA" id="ARBA00023284"/>
    </source>
</evidence>
<sequence>MTQHKSKGNKLVVIGGDAAGMSAASKVRRENPEREIIVFEKSSYTSYSACGIPYFISNTIPDINELIVRSPEEFREKYDINVHIQHEVIQVNTKEKKIKVKDIEGNKEFWESYDQLLIATGAKAYCPDVKGYNADGIFGVSNLRSGVKVEKFIEEEKPKKAVIIGGGYIGLEMAEALLIRGLEVTIINKSPQLMNTLDPDMGEKISEAMKGLGITVYCGEALNYFKTKDNKVIAVVSENRTIKTDMVILGMGALPNTGFLKGSGIDLGVKNAIKVNAQMQTNIEDVYAAGDCSETLDLTSKRPTHIALGTVANKTGLVAGSNLAGEKSVFPGVVGTAVCKLCSYEVARTGLREKDIESLGIEYVTGTIDSKTRAHYYPGAKDITVKLLAEKNSGRLLGGQIVGMEGAAKRIDVIATALTHNLTLQNIIDLDLSYAPPFSPVWDPVQTAARHLIKSI</sequence>
<keyword evidence="5" id="KW-0560">Oxidoreductase</keyword>
<keyword evidence="10" id="KW-1185">Reference proteome</keyword>
<dbReference type="PANTHER" id="PTHR43429:SF1">
    <property type="entry name" value="NAD(P)H SULFUR OXIDOREDUCTASE (COA-DEPENDENT)"/>
    <property type="match status" value="1"/>
</dbReference>
<protein>
    <submittedName>
        <fullName evidence="9">Flavoprotein oxidoreductase</fullName>
    </submittedName>
</protein>
<dbReference type="PRINTS" id="PR00411">
    <property type="entry name" value="PNDRDTASEI"/>
</dbReference>
<comment type="cofactor">
    <cofactor evidence="1">
        <name>FAD</name>
        <dbReference type="ChEBI" id="CHEBI:57692"/>
    </cofactor>
</comment>
<name>A0ABQ1JEF7_9FLAO</name>
<evidence type="ECO:0000256" key="3">
    <source>
        <dbReference type="ARBA" id="ARBA00022630"/>
    </source>
</evidence>
<dbReference type="SUPFAM" id="SSF51905">
    <property type="entry name" value="FAD/NAD(P)-binding domain"/>
    <property type="match status" value="1"/>
</dbReference>
<keyword evidence="3" id="KW-0285">Flavoprotein</keyword>
<evidence type="ECO:0000256" key="5">
    <source>
        <dbReference type="ARBA" id="ARBA00023002"/>
    </source>
</evidence>
<dbReference type="RefSeq" id="WP_188619507.1">
    <property type="nucleotide sequence ID" value="NZ_BMJE01000001.1"/>
</dbReference>
<dbReference type="Pfam" id="PF07992">
    <property type="entry name" value="Pyr_redox_2"/>
    <property type="match status" value="1"/>
</dbReference>
<evidence type="ECO:0000256" key="2">
    <source>
        <dbReference type="ARBA" id="ARBA00009130"/>
    </source>
</evidence>
<comment type="similarity">
    <text evidence="2">Belongs to the class-III pyridine nucleotide-disulfide oxidoreductase family.</text>
</comment>
<accession>A0ABQ1JEF7</accession>
<dbReference type="Gene3D" id="3.50.50.60">
    <property type="entry name" value="FAD/NAD(P)-binding domain"/>
    <property type="match status" value="2"/>
</dbReference>
<keyword evidence="4" id="KW-0274">FAD</keyword>
<keyword evidence="6" id="KW-0676">Redox-active center</keyword>
<evidence type="ECO:0000259" key="7">
    <source>
        <dbReference type="Pfam" id="PF02852"/>
    </source>
</evidence>
<dbReference type="InterPro" id="IPR016156">
    <property type="entry name" value="FAD/NAD-linked_Rdtase_dimer_sf"/>
</dbReference>
<evidence type="ECO:0000313" key="10">
    <source>
        <dbReference type="Proteomes" id="UP000615760"/>
    </source>
</evidence>
<feature type="domain" description="FAD/NAD(P)-binding" evidence="8">
    <location>
        <begin position="10"/>
        <end position="300"/>
    </location>
</feature>
<evidence type="ECO:0000256" key="4">
    <source>
        <dbReference type="ARBA" id="ARBA00022827"/>
    </source>
</evidence>
<reference evidence="10" key="1">
    <citation type="journal article" date="2019" name="Int. J. Syst. Evol. Microbiol.">
        <title>The Global Catalogue of Microorganisms (GCM) 10K type strain sequencing project: providing services to taxonomists for standard genome sequencing and annotation.</title>
        <authorList>
            <consortium name="The Broad Institute Genomics Platform"/>
            <consortium name="The Broad Institute Genome Sequencing Center for Infectious Disease"/>
            <person name="Wu L."/>
            <person name="Ma J."/>
        </authorList>
    </citation>
    <scope>NUCLEOTIDE SEQUENCE [LARGE SCALE GENOMIC DNA]</scope>
    <source>
        <strain evidence="10">CGMCC 1.15461</strain>
    </source>
</reference>
<evidence type="ECO:0000259" key="8">
    <source>
        <dbReference type="Pfam" id="PF07992"/>
    </source>
</evidence>
<dbReference type="Pfam" id="PF02852">
    <property type="entry name" value="Pyr_redox_dim"/>
    <property type="match status" value="1"/>
</dbReference>
<dbReference type="InterPro" id="IPR023753">
    <property type="entry name" value="FAD/NAD-binding_dom"/>
</dbReference>
<dbReference type="Proteomes" id="UP000615760">
    <property type="component" value="Unassembled WGS sequence"/>
</dbReference>
<dbReference type="InterPro" id="IPR004099">
    <property type="entry name" value="Pyr_nucl-diS_OxRdtase_dimer"/>
</dbReference>
<comment type="caution">
    <text evidence="9">The sequence shown here is derived from an EMBL/GenBank/DDBJ whole genome shotgun (WGS) entry which is preliminary data.</text>
</comment>
<gene>
    <name evidence="9" type="ORF">GCM10007424_03560</name>
</gene>
<dbReference type="PANTHER" id="PTHR43429">
    <property type="entry name" value="PYRIDINE NUCLEOTIDE-DISULFIDE OXIDOREDUCTASE DOMAIN-CONTAINING"/>
    <property type="match status" value="1"/>
</dbReference>
<dbReference type="SUPFAM" id="SSF55424">
    <property type="entry name" value="FAD/NAD-linked reductases, dimerisation (C-terminal) domain"/>
    <property type="match status" value="1"/>
</dbReference>
<dbReference type="InterPro" id="IPR050260">
    <property type="entry name" value="FAD-bd_OxRdtase"/>
</dbReference>
<dbReference type="InterPro" id="IPR036188">
    <property type="entry name" value="FAD/NAD-bd_sf"/>
</dbReference>
<proteinExistence type="inferred from homology"/>
<feature type="domain" description="Pyridine nucleotide-disulphide oxidoreductase dimerisation" evidence="7">
    <location>
        <begin position="337"/>
        <end position="441"/>
    </location>
</feature>
<dbReference type="PRINTS" id="PR00368">
    <property type="entry name" value="FADPNR"/>
</dbReference>
<organism evidence="9 10">
    <name type="scientific">Flavobacterium suaedae</name>
    <dbReference type="NCBI Taxonomy" id="1767027"/>
    <lineage>
        <taxon>Bacteria</taxon>
        <taxon>Pseudomonadati</taxon>
        <taxon>Bacteroidota</taxon>
        <taxon>Flavobacteriia</taxon>
        <taxon>Flavobacteriales</taxon>
        <taxon>Flavobacteriaceae</taxon>
        <taxon>Flavobacterium</taxon>
    </lineage>
</organism>
<evidence type="ECO:0000313" key="9">
    <source>
        <dbReference type="EMBL" id="GGB66849.1"/>
    </source>
</evidence>
<evidence type="ECO:0000256" key="1">
    <source>
        <dbReference type="ARBA" id="ARBA00001974"/>
    </source>
</evidence>